<evidence type="ECO:0000256" key="2">
    <source>
        <dbReference type="SAM" id="Phobius"/>
    </source>
</evidence>
<dbReference type="AlphaFoldDB" id="W1NR99"/>
<dbReference type="PANTHER" id="PTHR31197">
    <property type="entry name" value="OS01G0612600 PROTEIN"/>
    <property type="match status" value="1"/>
</dbReference>
<dbReference type="InterPro" id="IPR013083">
    <property type="entry name" value="Znf_RING/FYVE/PHD"/>
</dbReference>
<reference evidence="4" key="1">
    <citation type="journal article" date="2013" name="Science">
        <title>The Amborella genome and the evolution of flowering plants.</title>
        <authorList>
            <consortium name="Amborella Genome Project"/>
        </authorList>
    </citation>
    <scope>NUCLEOTIDE SEQUENCE [LARGE SCALE GENOMIC DNA]</scope>
</reference>
<organism evidence="3 4">
    <name type="scientific">Amborella trichopoda</name>
    <dbReference type="NCBI Taxonomy" id="13333"/>
    <lineage>
        <taxon>Eukaryota</taxon>
        <taxon>Viridiplantae</taxon>
        <taxon>Streptophyta</taxon>
        <taxon>Embryophyta</taxon>
        <taxon>Tracheophyta</taxon>
        <taxon>Spermatophyta</taxon>
        <taxon>Magnoliopsida</taxon>
        <taxon>Amborellales</taxon>
        <taxon>Amborellaceae</taxon>
        <taxon>Amborella</taxon>
    </lineage>
</organism>
<feature type="region of interest" description="Disordered" evidence="1">
    <location>
        <begin position="238"/>
        <end position="262"/>
    </location>
</feature>
<keyword evidence="2" id="KW-0472">Membrane</keyword>
<dbReference type="GO" id="GO:0003700">
    <property type="term" value="F:DNA-binding transcription factor activity"/>
    <property type="evidence" value="ECO:0000318"/>
    <property type="project" value="GO_Central"/>
</dbReference>
<evidence type="ECO:0000256" key="1">
    <source>
        <dbReference type="SAM" id="MobiDB-lite"/>
    </source>
</evidence>
<proteinExistence type="predicted"/>
<feature type="compositionally biased region" description="Low complexity" evidence="1">
    <location>
        <begin position="246"/>
        <end position="255"/>
    </location>
</feature>
<dbReference type="PANTHER" id="PTHR31197:SF4">
    <property type="entry name" value="OS02G0150900 PROTEIN"/>
    <property type="match status" value="1"/>
</dbReference>
<dbReference type="OMA" id="MKVPSFN"/>
<dbReference type="InterPro" id="IPR012866">
    <property type="entry name" value="DUF1644"/>
</dbReference>
<name>W1NR99_AMBTC</name>
<dbReference type="EMBL" id="KI396235">
    <property type="protein sequence ID" value="ERM97525.1"/>
    <property type="molecule type" value="Genomic_DNA"/>
</dbReference>
<keyword evidence="2" id="KW-0812">Transmembrane</keyword>
<dbReference type="HOGENOM" id="CLU_043458_4_0_1"/>
<dbReference type="Gene3D" id="3.30.40.10">
    <property type="entry name" value="Zinc/RING finger domain, C3HC4 (zinc finger)"/>
    <property type="match status" value="1"/>
</dbReference>
<feature type="transmembrane region" description="Helical" evidence="2">
    <location>
        <begin position="286"/>
        <end position="308"/>
    </location>
</feature>
<dbReference type="eggNOG" id="ENOG502QT18">
    <property type="taxonomic scope" value="Eukaryota"/>
</dbReference>
<dbReference type="Gramene" id="ERM97525">
    <property type="protein sequence ID" value="ERM97525"/>
    <property type="gene ID" value="AMTR_s00328p00009820"/>
</dbReference>
<dbReference type="Pfam" id="PF07800">
    <property type="entry name" value="DUF1644"/>
    <property type="match status" value="1"/>
</dbReference>
<protein>
    <submittedName>
        <fullName evidence="3">Uncharacterized protein</fullName>
    </submittedName>
</protein>
<evidence type="ECO:0000313" key="3">
    <source>
        <dbReference type="EMBL" id="ERM97525.1"/>
    </source>
</evidence>
<gene>
    <name evidence="3" type="ORF">AMTR_s00328p00009820</name>
</gene>
<keyword evidence="2" id="KW-1133">Transmembrane helix</keyword>
<keyword evidence="4" id="KW-1185">Reference proteome</keyword>
<evidence type="ECO:0000313" key="4">
    <source>
        <dbReference type="Proteomes" id="UP000017836"/>
    </source>
</evidence>
<dbReference type="OrthoDB" id="1921166at2759"/>
<dbReference type="GO" id="GO:0005634">
    <property type="term" value="C:nucleus"/>
    <property type="evidence" value="ECO:0000318"/>
    <property type="project" value="GO_Central"/>
</dbReference>
<dbReference type="Proteomes" id="UP000017836">
    <property type="component" value="Unassembled WGS sequence"/>
</dbReference>
<sequence>MASSLHEVAPHPNFSHILSNTNWEEVTCPICLDFPHNGVLFQCSSYEKGCRPFVCDTNYTHSNCFNRFMNAYQVSSNPTQSENVSGTLNLISPGSEEHPVCPLCRGQVSGWVVIDSARTELNARKRRCEEEKCLFLGNYTELSEHMKLEHPHARPLEIDPARRLDWENLQQSSEIIDVLNTIHSEVPHGVVLGDYVIEYASVEAGDDYDDYHGEEGHWWISCIFDPILNLRATRNRRRGRRHSDPGDASSVAGGSSDIGGYGLDETDDEYMASFSSRRYNSSRRSVARLLFLCFFFFCIFLEHNSILLGSKLWSSRLWKPWSIGS</sequence>
<accession>W1NR99</accession>